<keyword evidence="1" id="KW-0472">Membrane</keyword>
<sequence>MILLSSSHFFALIILCLNFDFFFIYQLVDCGFLTFFKYLTFNIVEPANNIENFHIWYISFNIGEVRNTIESYEYQCVTFSILVIKVLFPN</sequence>
<gene>
    <name evidence="2" type="ORF">ELZ87_18915</name>
</gene>
<dbReference type="EMBL" id="CP034711">
    <property type="protein sequence ID" value="AZT09148.1"/>
    <property type="molecule type" value="Genomic_DNA"/>
</dbReference>
<reference evidence="2" key="1">
    <citation type="submission" date="2018-12" db="EMBL/GenBank/DDBJ databases">
        <title>Complete genome sequences of twenty non-typhoidal Salmonella isolates from Rwanda.</title>
        <authorList>
            <person name="Byukusenge M."/>
            <person name="Li L."/>
            <person name="Subhashinie K."/>
            <person name="Nzayirambaho M."/>
            <person name="Kuchipudi S.V."/>
            <person name="Jayarao B.M."/>
        </authorList>
    </citation>
    <scope>NUCLEOTIDE SEQUENCE</scope>
    <source>
        <strain evidence="2">RSE20</strain>
    </source>
</reference>
<name>A0A3Q9LFC7_SALET</name>
<protein>
    <submittedName>
        <fullName evidence="2">Uncharacterized protein</fullName>
    </submittedName>
</protein>
<dbReference type="AlphaFoldDB" id="A0A3Q9LFC7"/>
<feature type="transmembrane region" description="Helical" evidence="1">
    <location>
        <begin position="6"/>
        <end position="28"/>
    </location>
</feature>
<organism evidence="2">
    <name type="scientific">Salmonella enterica subsp. enterica serovar 43:a:1,7</name>
    <dbReference type="NCBI Taxonomy" id="2500155"/>
    <lineage>
        <taxon>Bacteria</taxon>
        <taxon>Pseudomonadati</taxon>
        <taxon>Pseudomonadota</taxon>
        <taxon>Gammaproteobacteria</taxon>
        <taxon>Enterobacterales</taxon>
        <taxon>Enterobacteriaceae</taxon>
        <taxon>Salmonella</taxon>
    </lineage>
</organism>
<evidence type="ECO:0000256" key="1">
    <source>
        <dbReference type="SAM" id="Phobius"/>
    </source>
</evidence>
<keyword evidence="1" id="KW-0812">Transmembrane</keyword>
<accession>A0A3Q9LFC7</accession>
<keyword evidence="1" id="KW-1133">Transmembrane helix</keyword>
<evidence type="ECO:0000313" key="2">
    <source>
        <dbReference type="EMBL" id="AZT09148.1"/>
    </source>
</evidence>
<proteinExistence type="predicted"/>